<feature type="transmembrane region" description="Helical" evidence="8">
    <location>
        <begin position="425"/>
        <end position="443"/>
    </location>
</feature>
<evidence type="ECO:0000256" key="5">
    <source>
        <dbReference type="ARBA" id="ARBA00022989"/>
    </source>
</evidence>
<keyword evidence="2" id="KW-0813">Transport</keyword>
<feature type="transmembrane region" description="Helical" evidence="8">
    <location>
        <begin position="264"/>
        <end position="287"/>
    </location>
</feature>
<sequence>MAVEASTAVRVAAKSKLPVMISIVLAMLVASMDTTIANTTMPVIAKELGNFNLYAWSFASYMIMSTVIAPVAGRISDLYGRKTIFGAGIILFLLGSILCGFANSMVQLVIYRAVQGIGAGVMMPFPSIIAGDLFAVEKRGKIQALFTAMWGLSAILAPMLGAFFVEYANWRWIFFINIPICLVSFVLLSAYKEVYEPKKSKVDVFGALIFAVGVSLLLLTTIVEQYTYSYGIAGVAVMFGFYLYEKNHVSPIVPLTLFRNKPFAWMKVNTFLACVSLFGTSSFLPLFLQEEGYSLFISGVALLGMSFGWMAVSVPAGKWIMCYGYSKLIISGNILLVASGLFLLMLKQGSGFWFAFLAMVIQGLAFGLIFTVSTIGSQQLVEPHQKGVATSIQLFSSNIGTAIGVTVMGAILAKTSSFYAGFEHLFLYGFIGCLLAFASSFMIRKV</sequence>
<dbReference type="InterPro" id="IPR005829">
    <property type="entry name" value="Sugar_transporter_CS"/>
</dbReference>
<evidence type="ECO:0000256" key="1">
    <source>
        <dbReference type="ARBA" id="ARBA00004651"/>
    </source>
</evidence>
<dbReference type="PANTHER" id="PTHR23501:SF191">
    <property type="entry name" value="VACUOLAR BASIC AMINO ACID TRANSPORTER 4"/>
    <property type="match status" value="1"/>
</dbReference>
<dbReference type="Gene3D" id="1.20.1250.20">
    <property type="entry name" value="MFS general substrate transporter like domains"/>
    <property type="match status" value="1"/>
</dbReference>
<keyword evidence="3" id="KW-1003">Cell membrane</keyword>
<comment type="caution">
    <text evidence="10">The sequence shown here is derived from an EMBL/GenBank/DDBJ whole genome shotgun (WGS) entry which is preliminary data.</text>
</comment>
<gene>
    <name evidence="10" type="ORF">GC093_13280</name>
</gene>
<evidence type="ECO:0000313" key="10">
    <source>
        <dbReference type="EMBL" id="NOU94181.1"/>
    </source>
</evidence>
<evidence type="ECO:0000256" key="7">
    <source>
        <dbReference type="ARBA" id="ARBA00044273"/>
    </source>
</evidence>
<feature type="transmembrane region" description="Helical" evidence="8">
    <location>
        <begin position="293"/>
        <end position="316"/>
    </location>
</feature>
<feature type="transmembrane region" description="Helical" evidence="8">
    <location>
        <begin position="170"/>
        <end position="190"/>
    </location>
</feature>
<dbReference type="InterPro" id="IPR020846">
    <property type="entry name" value="MFS_dom"/>
</dbReference>
<proteinExistence type="predicted"/>
<evidence type="ECO:0000256" key="2">
    <source>
        <dbReference type="ARBA" id="ARBA00022448"/>
    </source>
</evidence>
<evidence type="ECO:0000256" key="4">
    <source>
        <dbReference type="ARBA" id="ARBA00022692"/>
    </source>
</evidence>
<dbReference type="GO" id="GO:0022857">
    <property type="term" value="F:transmembrane transporter activity"/>
    <property type="evidence" value="ECO:0007669"/>
    <property type="project" value="InterPro"/>
</dbReference>
<dbReference type="Proteomes" id="UP000641588">
    <property type="component" value="Unassembled WGS sequence"/>
</dbReference>
<comment type="subcellular location">
    <subcellularLocation>
        <location evidence="1">Cell membrane</location>
        <topology evidence="1">Multi-pass membrane protein</topology>
    </subcellularLocation>
</comment>
<name>A0A972GNU0_9BACL</name>
<reference evidence="10" key="1">
    <citation type="submission" date="2019-10" db="EMBL/GenBank/DDBJ databases">
        <title>Description of Paenibacillus glebae sp. nov.</title>
        <authorList>
            <person name="Carlier A."/>
            <person name="Qi S."/>
        </authorList>
    </citation>
    <scope>NUCLEOTIDE SEQUENCE</scope>
    <source>
        <strain evidence="10">LMG 31456</strain>
    </source>
</reference>
<dbReference type="EMBL" id="WHOD01000055">
    <property type="protein sequence ID" value="NOU94181.1"/>
    <property type="molecule type" value="Genomic_DNA"/>
</dbReference>
<dbReference type="RefSeq" id="WP_171652386.1">
    <property type="nucleotide sequence ID" value="NZ_WHOD01000055.1"/>
</dbReference>
<evidence type="ECO:0000259" key="9">
    <source>
        <dbReference type="PROSITE" id="PS50850"/>
    </source>
</evidence>
<dbReference type="PANTHER" id="PTHR23501">
    <property type="entry name" value="MAJOR FACILITATOR SUPERFAMILY"/>
    <property type="match status" value="1"/>
</dbReference>
<dbReference type="FunFam" id="1.20.1720.10:FF:000004">
    <property type="entry name" value="EmrB/QacA family drug resistance transporter"/>
    <property type="match status" value="1"/>
</dbReference>
<evidence type="ECO:0000256" key="6">
    <source>
        <dbReference type="ARBA" id="ARBA00023136"/>
    </source>
</evidence>
<keyword evidence="6 8" id="KW-0472">Membrane</keyword>
<feature type="transmembrane region" description="Helical" evidence="8">
    <location>
        <begin position="109"/>
        <end position="130"/>
    </location>
</feature>
<keyword evidence="5 8" id="KW-1133">Transmembrane helix</keyword>
<feature type="transmembrane region" description="Helical" evidence="8">
    <location>
        <begin position="84"/>
        <end position="103"/>
    </location>
</feature>
<feature type="transmembrane region" description="Helical" evidence="8">
    <location>
        <begin position="394"/>
        <end position="413"/>
    </location>
</feature>
<dbReference type="InterPro" id="IPR011701">
    <property type="entry name" value="MFS"/>
</dbReference>
<feature type="transmembrane region" description="Helical" evidence="8">
    <location>
        <begin position="228"/>
        <end position="244"/>
    </location>
</feature>
<feature type="transmembrane region" description="Helical" evidence="8">
    <location>
        <begin position="53"/>
        <end position="72"/>
    </location>
</feature>
<feature type="transmembrane region" description="Helical" evidence="8">
    <location>
        <begin position="202"/>
        <end position="222"/>
    </location>
</feature>
<evidence type="ECO:0000313" key="11">
    <source>
        <dbReference type="Proteomes" id="UP000641588"/>
    </source>
</evidence>
<dbReference type="GO" id="GO:0005886">
    <property type="term" value="C:plasma membrane"/>
    <property type="evidence" value="ECO:0007669"/>
    <property type="project" value="UniProtKB-SubCell"/>
</dbReference>
<dbReference type="InterPro" id="IPR036259">
    <property type="entry name" value="MFS_trans_sf"/>
</dbReference>
<keyword evidence="11" id="KW-1185">Reference proteome</keyword>
<dbReference type="Pfam" id="PF07690">
    <property type="entry name" value="MFS_1"/>
    <property type="match status" value="1"/>
</dbReference>
<evidence type="ECO:0000256" key="8">
    <source>
        <dbReference type="SAM" id="Phobius"/>
    </source>
</evidence>
<dbReference type="Gene3D" id="1.20.1720.10">
    <property type="entry name" value="Multidrug resistance protein D"/>
    <property type="match status" value="1"/>
</dbReference>
<organism evidence="10 11">
    <name type="scientific">Paenibacillus foliorum</name>
    <dbReference type="NCBI Taxonomy" id="2654974"/>
    <lineage>
        <taxon>Bacteria</taxon>
        <taxon>Bacillati</taxon>
        <taxon>Bacillota</taxon>
        <taxon>Bacilli</taxon>
        <taxon>Bacillales</taxon>
        <taxon>Paenibacillaceae</taxon>
        <taxon>Paenibacillus</taxon>
    </lineage>
</organism>
<protein>
    <recommendedName>
        <fullName evidence="7">MFS-type drug efflux transporter P55</fullName>
    </recommendedName>
</protein>
<feature type="transmembrane region" description="Helical" evidence="8">
    <location>
        <begin position="352"/>
        <end position="373"/>
    </location>
</feature>
<accession>A0A972GNU0</accession>
<dbReference type="AlphaFoldDB" id="A0A972GNU0"/>
<dbReference type="PROSITE" id="PS00216">
    <property type="entry name" value="SUGAR_TRANSPORT_1"/>
    <property type="match status" value="1"/>
</dbReference>
<feature type="transmembrane region" description="Helical" evidence="8">
    <location>
        <begin position="142"/>
        <end position="164"/>
    </location>
</feature>
<dbReference type="PROSITE" id="PS50850">
    <property type="entry name" value="MFS"/>
    <property type="match status" value="1"/>
</dbReference>
<feature type="transmembrane region" description="Helical" evidence="8">
    <location>
        <begin position="328"/>
        <end position="346"/>
    </location>
</feature>
<keyword evidence="4 8" id="KW-0812">Transmembrane</keyword>
<feature type="transmembrane region" description="Helical" evidence="8">
    <location>
        <begin position="19"/>
        <end position="41"/>
    </location>
</feature>
<evidence type="ECO:0000256" key="3">
    <source>
        <dbReference type="ARBA" id="ARBA00022475"/>
    </source>
</evidence>
<feature type="domain" description="Major facilitator superfamily (MFS) profile" evidence="9">
    <location>
        <begin position="19"/>
        <end position="446"/>
    </location>
</feature>
<dbReference type="SUPFAM" id="SSF103473">
    <property type="entry name" value="MFS general substrate transporter"/>
    <property type="match status" value="1"/>
</dbReference>
<dbReference type="PRINTS" id="PR01036">
    <property type="entry name" value="TCRTETB"/>
</dbReference>